<sequence>MQKLSVASRRGLGLSSGAFLVLIIQLFVFLPSGAYISIVWPATIIVGLVIFIIGYKFEKKELKFNLKNLPLYLKSCKITSIKENLIGGI</sequence>
<evidence type="ECO:0000313" key="2">
    <source>
        <dbReference type="EMBL" id="KKK64268.1"/>
    </source>
</evidence>
<protein>
    <submittedName>
        <fullName evidence="2">Uncharacterized protein</fullName>
    </submittedName>
</protein>
<feature type="transmembrane region" description="Helical" evidence="1">
    <location>
        <begin position="38"/>
        <end position="57"/>
    </location>
</feature>
<organism evidence="2">
    <name type="scientific">marine sediment metagenome</name>
    <dbReference type="NCBI Taxonomy" id="412755"/>
    <lineage>
        <taxon>unclassified sequences</taxon>
        <taxon>metagenomes</taxon>
        <taxon>ecological metagenomes</taxon>
    </lineage>
</organism>
<name>A0A0F8X640_9ZZZZ</name>
<feature type="transmembrane region" description="Helical" evidence="1">
    <location>
        <begin position="12"/>
        <end position="32"/>
    </location>
</feature>
<evidence type="ECO:0000256" key="1">
    <source>
        <dbReference type="SAM" id="Phobius"/>
    </source>
</evidence>
<keyword evidence="1" id="KW-0812">Transmembrane</keyword>
<dbReference type="AlphaFoldDB" id="A0A0F8X640"/>
<gene>
    <name evidence="2" type="ORF">LCGC14_2985940</name>
</gene>
<keyword evidence="1" id="KW-0472">Membrane</keyword>
<reference evidence="2" key="1">
    <citation type="journal article" date="2015" name="Nature">
        <title>Complex archaea that bridge the gap between prokaryotes and eukaryotes.</title>
        <authorList>
            <person name="Spang A."/>
            <person name="Saw J.H."/>
            <person name="Jorgensen S.L."/>
            <person name="Zaremba-Niedzwiedzka K."/>
            <person name="Martijn J."/>
            <person name="Lind A.E."/>
            <person name="van Eijk R."/>
            <person name="Schleper C."/>
            <person name="Guy L."/>
            <person name="Ettema T.J."/>
        </authorList>
    </citation>
    <scope>NUCLEOTIDE SEQUENCE</scope>
</reference>
<accession>A0A0F8X640</accession>
<proteinExistence type="predicted"/>
<keyword evidence="1" id="KW-1133">Transmembrane helix</keyword>
<dbReference type="EMBL" id="LAZR01061098">
    <property type="protein sequence ID" value="KKK64268.1"/>
    <property type="molecule type" value="Genomic_DNA"/>
</dbReference>
<comment type="caution">
    <text evidence="2">The sequence shown here is derived from an EMBL/GenBank/DDBJ whole genome shotgun (WGS) entry which is preliminary data.</text>
</comment>